<proteinExistence type="predicted"/>
<accession>A0ABW2FQU1</accession>
<evidence type="ECO:0000313" key="2">
    <source>
        <dbReference type="Proteomes" id="UP001596435"/>
    </source>
</evidence>
<reference evidence="2" key="1">
    <citation type="journal article" date="2019" name="Int. J. Syst. Evol. Microbiol.">
        <title>The Global Catalogue of Microorganisms (GCM) 10K type strain sequencing project: providing services to taxonomists for standard genome sequencing and annotation.</title>
        <authorList>
            <consortium name="The Broad Institute Genomics Platform"/>
            <consortium name="The Broad Institute Genome Sequencing Center for Infectious Disease"/>
            <person name="Wu L."/>
            <person name="Ma J."/>
        </authorList>
    </citation>
    <scope>NUCLEOTIDE SEQUENCE [LARGE SCALE GENOMIC DNA]</scope>
    <source>
        <strain evidence="2">CGMCC 1.12859</strain>
    </source>
</reference>
<dbReference type="Pfam" id="PF14435">
    <property type="entry name" value="SUKH-4"/>
    <property type="match status" value="1"/>
</dbReference>
<dbReference type="Proteomes" id="UP001596435">
    <property type="component" value="Unassembled WGS sequence"/>
</dbReference>
<dbReference type="InterPro" id="IPR025851">
    <property type="entry name" value="SUKH-4"/>
</dbReference>
<name>A0ABW2FQU1_9ACTN</name>
<keyword evidence="2" id="KW-1185">Reference proteome</keyword>
<dbReference type="EMBL" id="JBHTAJ010000004">
    <property type="protein sequence ID" value="MFC7178499.1"/>
    <property type="molecule type" value="Genomic_DNA"/>
</dbReference>
<comment type="caution">
    <text evidence="1">The sequence shown here is derived from an EMBL/GenBank/DDBJ whole genome shotgun (WGS) entry which is preliminary data.</text>
</comment>
<evidence type="ECO:0000313" key="1">
    <source>
        <dbReference type="EMBL" id="MFC7178499.1"/>
    </source>
</evidence>
<protein>
    <submittedName>
        <fullName evidence="1">SUKH-4 family immunity protein</fullName>
    </submittedName>
</protein>
<sequence>MPDRIDRATLESVFPSGAPVVLEGAALDAVPHLPTREFLRDVGLPDENWLRVDPDYKQGAPRIGFRSTAERYPELALGFENWLYLGEILRDSIGVDVVTGKVFSHPDGNTPHLINSSVADFVGFLCLLEIERPNYDWEAFDSEDEEEQAAIEDAGYLPDPDKRLREQMSAADPVAFEMPDSTWNTVLETLATYLP</sequence>
<dbReference type="RefSeq" id="WP_345707908.1">
    <property type="nucleotide sequence ID" value="NZ_BAABKV010000001.1"/>
</dbReference>
<gene>
    <name evidence="1" type="ORF">ACFQMG_02850</name>
</gene>
<organism evidence="1 2">
    <name type="scientific">Kitasatospora paranensis</name>
    <dbReference type="NCBI Taxonomy" id="258053"/>
    <lineage>
        <taxon>Bacteria</taxon>
        <taxon>Bacillati</taxon>
        <taxon>Actinomycetota</taxon>
        <taxon>Actinomycetes</taxon>
        <taxon>Kitasatosporales</taxon>
        <taxon>Streptomycetaceae</taxon>
        <taxon>Kitasatospora</taxon>
    </lineage>
</organism>